<organism evidence="1 2">
    <name type="scientific">Panagrolaimus sp. ES5</name>
    <dbReference type="NCBI Taxonomy" id="591445"/>
    <lineage>
        <taxon>Eukaryota</taxon>
        <taxon>Metazoa</taxon>
        <taxon>Ecdysozoa</taxon>
        <taxon>Nematoda</taxon>
        <taxon>Chromadorea</taxon>
        <taxon>Rhabditida</taxon>
        <taxon>Tylenchina</taxon>
        <taxon>Panagrolaimomorpha</taxon>
        <taxon>Panagrolaimoidea</taxon>
        <taxon>Panagrolaimidae</taxon>
        <taxon>Panagrolaimus</taxon>
    </lineage>
</organism>
<evidence type="ECO:0000313" key="2">
    <source>
        <dbReference type="WBParaSite" id="ES5_v2.g27343.t1"/>
    </source>
</evidence>
<sequence length="241" mass="27715">MIFKEVATVTAPLKDCQVININDTCHFTAEHVSSSSNCYNYCIKDVEGDFEIRKISNQAGQHISYKKGDTIFSIAQNAFGQLFNFHVYVSAEFEETTYICVTHELNIPSIRLKFLKPRQFFKDVIQLNEYGNITFTYYVKKIQEGTIELHIANPNEAVIQGLKTDYKYETSDNRDLKLALSIAFDPNNENFHSYSYQNNAFIYDKKTVKATKISKNYNLYDIMSDKTYSDVVLLSSSGKEI</sequence>
<name>A0AC34GCT8_9BILA</name>
<dbReference type="Proteomes" id="UP000887579">
    <property type="component" value="Unplaced"/>
</dbReference>
<proteinExistence type="predicted"/>
<reference evidence="2" key="1">
    <citation type="submission" date="2022-11" db="UniProtKB">
        <authorList>
            <consortium name="WormBaseParasite"/>
        </authorList>
    </citation>
    <scope>IDENTIFICATION</scope>
</reference>
<protein>
    <submittedName>
        <fullName evidence="2">Uncharacterized protein</fullName>
    </submittedName>
</protein>
<evidence type="ECO:0000313" key="1">
    <source>
        <dbReference type="Proteomes" id="UP000887579"/>
    </source>
</evidence>
<accession>A0AC34GCT8</accession>
<dbReference type="WBParaSite" id="ES5_v2.g27343.t1">
    <property type="protein sequence ID" value="ES5_v2.g27343.t1"/>
    <property type="gene ID" value="ES5_v2.g27343"/>
</dbReference>